<dbReference type="EMBL" id="JAXAVU010000010">
    <property type="protein sequence ID" value="MDX8145621.1"/>
    <property type="molecule type" value="Genomic_DNA"/>
</dbReference>
<evidence type="ECO:0000313" key="3">
    <source>
        <dbReference type="Proteomes" id="UP001285352"/>
    </source>
</evidence>
<keyword evidence="3" id="KW-1185">Reference proteome</keyword>
<evidence type="ECO:0000256" key="1">
    <source>
        <dbReference type="SAM" id="SignalP"/>
    </source>
</evidence>
<feature type="chain" id="PRO_5046983877" description="Secreted protein" evidence="1">
    <location>
        <begin position="26"/>
        <end position="182"/>
    </location>
</feature>
<keyword evidence="1" id="KW-0732">Signal</keyword>
<evidence type="ECO:0008006" key="4">
    <source>
        <dbReference type="Google" id="ProtNLM"/>
    </source>
</evidence>
<gene>
    <name evidence="2" type="ORF">SK854_26160</name>
</gene>
<proteinExistence type="predicted"/>
<sequence>MKKTITALSLVAALFTASTIPAASASPAAPELPAACAGLVQDLAGKLTKTVSSLLPLPNVGAVTPLIGDLLGLVTALQSSGCLPTPPVSVPGVPIPVKAAEYTGPVDQCLPVVLNLISTIAGLGGTVLGAASGALPDVGKLTGLLTTLLKTVTDLLSKCGLPAPPGGLPSLPGLPGLPVENS</sequence>
<organism evidence="2 3">
    <name type="scientific">Lentzea sokolovensis</name>
    <dbReference type="NCBI Taxonomy" id="3095429"/>
    <lineage>
        <taxon>Bacteria</taxon>
        <taxon>Bacillati</taxon>
        <taxon>Actinomycetota</taxon>
        <taxon>Actinomycetes</taxon>
        <taxon>Pseudonocardiales</taxon>
        <taxon>Pseudonocardiaceae</taxon>
        <taxon>Lentzea</taxon>
    </lineage>
</organism>
<accession>A0ABU4V3V9</accession>
<dbReference type="RefSeq" id="WP_319977734.1">
    <property type="nucleotide sequence ID" value="NZ_JAXAVU010000010.1"/>
</dbReference>
<comment type="caution">
    <text evidence="2">The sequence shown here is derived from an EMBL/GenBank/DDBJ whole genome shotgun (WGS) entry which is preliminary data.</text>
</comment>
<dbReference type="Proteomes" id="UP001285352">
    <property type="component" value="Unassembled WGS sequence"/>
</dbReference>
<reference evidence="2 3" key="2">
    <citation type="submission" date="2023-11" db="EMBL/GenBank/DDBJ databases">
        <authorList>
            <person name="Lara A.C."/>
            <person name="Chronakova A."/>
        </authorList>
    </citation>
    <scope>NUCLEOTIDE SEQUENCE [LARGE SCALE GENOMIC DNA]</scope>
    <source>
        <strain evidence="2 3">BCCO 10_0061</strain>
    </source>
</reference>
<name>A0ABU4V3V9_9PSEU</name>
<evidence type="ECO:0000313" key="2">
    <source>
        <dbReference type="EMBL" id="MDX8145621.1"/>
    </source>
</evidence>
<protein>
    <recommendedName>
        <fullName evidence="4">Secreted protein</fullName>
    </recommendedName>
</protein>
<feature type="signal peptide" evidence="1">
    <location>
        <begin position="1"/>
        <end position="25"/>
    </location>
</feature>
<reference evidence="2 3" key="1">
    <citation type="submission" date="2023-11" db="EMBL/GenBank/DDBJ databases">
        <title>Lentzea sokolovensis, sp. nov., Lentzea kristufkii, sp. nov., and Lentzea miocenensis, sp. nov., rare actinobacteria from Sokolov Coal Basin, Miocene lacustrine sediment, Czech Republic.</title>
        <authorList>
            <person name="Lara A."/>
            <person name="Kotroba L."/>
            <person name="Nouioui I."/>
            <person name="Neumann-Schaal M."/>
            <person name="Mast Y."/>
            <person name="Chronakova A."/>
        </authorList>
    </citation>
    <scope>NUCLEOTIDE SEQUENCE [LARGE SCALE GENOMIC DNA]</scope>
    <source>
        <strain evidence="2 3">BCCO 10_0061</strain>
    </source>
</reference>